<evidence type="ECO:0000256" key="1">
    <source>
        <dbReference type="SAM" id="SignalP"/>
    </source>
</evidence>
<evidence type="ECO:0000259" key="2">
    <source>
        <dbReference type="Pfam" id="PF12010"/>
    </source>
</evidence>
<dbReference type="Gene3D" id="3.40.190.10">
    <property type="entry name" value="Periplasmic binding protein-like II"/>
    <property type="match status" value="1"/>
</dbReference>
<dbReference type="SUPFAM" id="SSF53850">
    <property type="entry name" value="Periplasmic binding protein-like II"/>
    <property type="match status" value="1"/>
</dbReference>
<dbReference type="PANTHER" id="PTHR43649">
    <property type="entry name" value="ARABINOSE-BINDING PROTEIN-RELATED"/>
    <property type="match status" value="1"/>
</dbReference>
<protein>
    <submittedName>
        <fullName evidence="3">ABC transporter substrate-binding protein</fullName>
    </submittedName>
</protein>
<name>A0ABW4CI96_9LACO</name>
<dbReference type="Pfam" id="PF01547">
    <property type="entry name" value="SBP_bac_1"/>
    <property type="match status" value="1"/>
</dbReference>
<keyword evidence="4" id="KW-1185">Reference proteome</keyword>
<proteinExistence type="predicted"/>
<dbReference type="EMBL" id="JBHTOC010000012">
    <property type="protein sequence ID" value="MFD1430332.1"/>
    <property type="molecule type" value="Genomic_DNA"/>
</dbReference>
<feature type="signal peptide" evidence="1">
    <location>
        <begin position="1"/>
        <end position="21"/>
    </location>
</feature>
<keyword evidence="1" id="KW-0732">Signal</keyword>
<dbReference type="Pfam" id="PF12010">
    <property type="entry name" value="DUF3502"/>
    <property type="match status" value="1"/>
</dbReference>
<gene>
    <name evidence="3" type="ORF">ACFQ4P_08735</name>
</gene>
<dbReference type="PROSITE" id="PS51257">
    <property type="entry name" value="PROKAR_LIPOPROTEIN"/>
    <property type="match status" value="1"/>
</dbReference>
<dbReference type="InterPro" id="IPR022627">
    <property type="entry name" value="DUF3502"/>
</dbReference>
<accession>A0ABW4CI96</accession>
<reference evidence="4" key="1">
    <citation type="journal article" date="2019" name="Int. J. Syst. Evol. Microbiol.">
        <title>The Global Catalogue of Microorganisms (GCM) 10K type strain sequencing project: providing services to taxonomists for standard genome sequencing and annotation.</title>
        <authorList>
            <consortium name="The Broad Institute Genomics Platform"/>
            <consortium name="The Broad Institute Genome Sequencing Center for Infectious Disease"/>
            <person name="Wu L."/>
            <person name="Ma J."/>
        </authorList>
    </citation>
    <scope>NUCLEOTIDE SEQUENCE [LARGE SCALE GENOMIC DNA]</scope>
    <source>
        <strain evidence="4">CCM 8980</strain>
    </source>
</reference>
<sequence>MHFWRKGLAVAATAVCATTLAACGNGSSSDGGSSSGKVVVTMYRPGDPLDNQTEMMKIVNKEIQKTYPKIELQIKPISWGDYSSKFNVMLASGEPFDLAFAQDYVAASQKGAYADMTELIQKYAKKAYNEVDPAYWKGVKVDGKIYGFPTNANVFSQELFVFNGTYTKKYNIDVSGVTSLQSATDAMAQFHKADKSVTPMAIVSGYRAPTPGWEYPLSNGYPFVIDESGKDTKVQNPYNLAVMRKNLATLHDWYEKGYIPRDAATSTTQYTLGDDTWFGRIETNGPFDYGNTALLGARGGKPLESAVIAKPFKKTSDTQMAMYAISKSSKHKKEAMQVLNAINTNKKIINTMVWGIEGKQWEFTDKANGKIKTLKGYNDKTHYGAWMTGNNKNLYTLDTVTAAQIKERDEAIKNTPESATLGFTPSLTKYKTELTNIANVMSKYINVINTGTGDPVPTIEKMNAELKTAGWDKVRDELQKQYDDFRADK</sequence>
<feature type="domain" description="DUF3502" evidence="2">
    <location>
        <begin position="420"/>
        <end position="487"/>
    </location>
</feature>
<organism evidence="3 4">
    <name type="scientific">Lacticaseibacillus mingshuiensis</name>
    <dbReference type="NCBI Taxonomy" id="2799574"/>
    <lineage>
        <taxon>Bacteria</taxon>
        <taxon>Bacillati</taxon>
        <taxon>Bacillota</taxon>
        <taxon>Bacilli</taxon>
        <taxon>Lactobacillales</taxon>
        <taxon>Lactobacillaceae</taxon>
        <taxon>Lacticaseibacillus</taxon>
    </lineage>
</organism>
<dbReference type="InterPro" id="IPR006059">
    <property type="entry name" value="SBP"/>
</dbReference>
<dbReference type="InterPro" id="IPR050490">
    <property type="entry name" value="Bact_solute-bd_prot1"/>
</dbReference>
<dbReference type="PANTHER" id="PTHR43649:SF17">
    <property type="entry name" value="ABC TRANSPORTER SOLUTE BINDING PROTEIN-SUGAR TRANSPORT"/>
    <property type="match status" value="1"/>
</dbReference>
<feature type="chain" id="PRO_5045654690" evidence="1">
    <location>
        <begin position="22"/>
        <end position="489"/>
    </location>
</feature>
<evidence type="ECO:0000313" key="4">
    <source>
        <dbReference type="Proteomes" id="UP001597196"/>
    </source>
</evidence>
<dbReference type="RefSeq" id="WP_203626646.1">
    <property type="nucleotide sequence ID" value="NZ_BOLQ01000007.1"/>
</dbReference>
<dbReference type="Proteomes" id="UP001597196">
    <property type="component" value="Unassembled WGS sequence"/>
</dbReference>
<evidence type="ECO:0000313" key="3">
    <source>
        <dbReference type="EMBL" id="MFD1430332.1"/>
    </source>
</evidence>
<comment type="caution">
    <text evidence="3">The sequence shown here is derived from an EMBL/GenBank/DDBJ whole genome shotgun (WGS) entry which is preliminary data.</text>
</comment>